<accession>I8UAK8</accession>
<reference evidence="1 2" key="1">
    <citation type="journal article" date="2012" name="J. Bacteriol.">
        <title>Genome Sequence of Pectin-Degrading Alishewanella agri, Isolated from Landfill Soil.</title>
        <authorList>
            <person name="Kim J."/>
            <person name="Jung J."/>
            <person name="Sung J.S."/>
            <person name="Chun J."/>
            <person name="Park W."/>
        </authorList>
    </citation>
    <scope>NUCLEOTIDE SEQUENCE [LARGE SCALE GENOMIC DNA]</scope>
    <source>
        <strain evidence="1 2">BL06</strain>
    </source>
</reference>
<dbReference type="Pfam" id="PF08856">
    <property type="entry name" value="DUF1826"/>
    <property type="match status" value="1"/>
</dbReference>
<dbReference type="STRING" id="1195246.AGRI_09505"/>
<evidence type="ECO:0000313" key="1">
    <source>
        <dbReference type="EMBL" id="EIW89013.1"/>
    </source>
</evidence>
<dbReference type="EMBL" id="AKKU01000015">
    <property type="protein sequence ID" value="EIW89013.1"/>
    <property type="molecule type" value="Genomic_DNA"/>
</dbReference>
<proteinExistence type="predicted"/>
<evidence type="ECO:0000313" key="2">
    <source>
        <dbReference type="Proteomes" id="UP000035062"/>
    </source>
</evidence>
<dbReference type="InterPro" id="IPR014955">
    <property type="entry name" value="DUF1826"/>
</dbReference>
<dbReference type="Proteomes" id="UP000035062">
    <property type="component" value="Unassembled WGS sequence"/>
</dbReference>
<comment type="caution">
    <text evidence="1">The sequence shown here is derived from an EMBL/GenBank/DDBJ whole genome shotgun (WGS) entry which is preliminary data.</text>
</comment>
<sequence>MSQLVANNMTSGMPLQFTPEPVLLPARQQLSSSVEVLTEIFSADVNLAVWQRSLAPAVASYSQQLLSLLRLPLQHFISPEQLPDYLQPALPDAPGKDDFIADLALIAQMFACLMECQQLGLRLKVLNQAMCPRFHTDHLCCRLVTTYHGPATEWHAGALTDNNARVQQLQQADVALLKGSGWENMATYAISHRSPALAEPRLLLTLDPVWQD</sequence>
<dbReference type="RefSeq" id="WP_008984748.1">
    <property type="nucleotide sequence ID" value="NZ_AKKU01000015.1"/>
</dbReference>
<dbReference type="eggNOG" id="ENOG502ZV50">
    <property type="taxonomic scope" value="Bacteria"/>
</dbReference>
<dbReference type="PATRIC" id="fig|1195246.3.peg.1874"/>
<gene>
    <name evidence="1" type="ORF">AGRI_09505</name>
</gene>
<dbReference type="AlphaFoldDB" id="I8UAK8"/>
<evidence type="ECO:0008006" key="3">
    <source>
        <dbReference type="Google" id="ProtNLM"/>
    </source>
</evidence>
<protein>
    <recommendedName>
        <fullName evidence="3">DUF1826 domain-containing protein</fullName>
    </recommendedName>
</protein>
<keyword evidence="2" id="KW-1185">Reference proteome</keyword>
<organism evidence="1 2">
    <name type="scientific">Alishewanella agri BL06</name>
    <dbReference type="NCBI Taxonomy" id="1195246"/>
    <lineage>
        <taxon>Bacteria</taxon>
        <taxon>Pseudomonadati</taxon>
        <taxon>Pseudomonadota</taxon>
        <taxon>Gammaproteobacteria</taxon>
        <taxon>Alteromonadales</taxon>
        <taxon>Alteromonadaceae</taxon>
        <taxon>Alishewanella</taxon>
    </lineage>
</organism>
<name>I8UAK8_9ALTE</name>